<feature type="non-terminal residue" evidence="4">
    <location>
        <position position="347"/>
    </location>
</feature>
<dbReference type="GO" id="GO:0031146">
    <property type="term" value="P:SCF-dependent proteasomal ubiquitin-dependent protein catabolic process"/>
    <property type="evidence" value="ECO:0007669"/>
    <property type="project" value="TreeGrafter"/>
</dbReference>
<gene>
    <name evidence="4" type="ORF">KI387_001460</name>
</gene>
<dbReference type="SUPFAM" id="SSF52047">
    <property type="entry name" value="RNI-like"/>
    <property type="match status" value="1"/>
</dbReference>
<accession>A0AA38GV38</accession>
<keyword evidence="5" id="KW-1185">Reference proteome</keyword>
<dbReference type="SMART" id="SM00256">
    <property type="entry name" value="FBOX"/>
    <property type="match status" value="1"/>
</dbReference>
<keyword evidence="1" id="KW-0927">Auxin signaling pathway</keyword>
<dbReference type="InterPro" id="IPR041567">
    <property type="entry name" value="COI1_F-box"/>
</dbReference>
<evidence type="ECO:0000256" key="2">
    <source>
        <dbReference type="SAM" id="MobiDB-lite"/>
    </source>
</evidence>
<dbReference type="InterPro" id="IPR001611">
    <property type="entry name" value="Leu-rich_rpt"/>
</dbReference>
<dbReference type="FunFam" id="1.20.1280.50:FF:000006">
    <property type="entry name" value="Transport inhibitor response 1"/>
    <property type="match status" value="1"/>
</dbReference>
<sequence length="347" mass="38845">IPGAWGPGPGAKPRPKSEREPEPVCVMVVKRMSRPFPDEVLEHVLAFLSSHRDRNAVSLVCKLWCQVEGRSRQKVFIGNCYAVTPKKLIKRFPRVKSLTLKGKPHFADFNMVPAGWGADVQAWVAAMAKAYPGLQELRLKRMVVTDDTLHLIAHSFPNFKVLVLTSCEGFSTDGLATVAAHCRHLTELDLQENDIDDRGGHWLSCFPDSCTSLVSLNFACLSSEVNFEALERLVCRCTSLRSLKLNRLVPLELLHRLLNRAPQLVDLGTGAYLQEPRTEQYAKLKDAFDNCKGLQSLSGFWEVAPVYLPSVYSVCLNLTSLNLSYATIPSAELIKLIGHCYKLQRLW</sequence>
<name>A0AA38GV38_TAXCH</name>
<dbReference type="Gene3D" id="3.80.10.10">
    <property type="entry name" value="Ribonuclease Inhibitor"/>
    <property type="match status" value="1"/>
</dbReference>
<dbReference type="InterPro" id="IPR001810">
    <property type="entry name" value="F-box_dom"/>
</dbReference>
<evidence type="ECO:0000256" key="1">
    <source>
        <dbReference type="ARBA" id="ARBA00023294"/>
    </source>
</evidence>
<dbReference type="SUPFAM" id="SSF81383">
    <property type="entry name" value="F-box domain"/>
    <property type="match status" value="1"/>
</dbReference>
<reference evidence="4 5" key="1">
    <citation type="journal article" date="2021" name="Nat. Plants">
        <title>The Taxus genome provides insights into paclitaxel biosynthesis.</title>
        <authorList>
            <person name="Xiong X."/>
            <person name="Gou J."/>
            <person name="Liao Q."/>
            <person name="Li Y."/>
            <person name="Zhou Q."/>
            <person name="Bi G."/>
            <person name="Li C."/>
            <person name="Du R."/>
            <person name="Wang X."/>
            <person name="Sun T."/>
            <person name="Guo L."/>
            <person name="Liang H."/>
            <person name="Lu P."/>
            <person name="Wu Y."/>
            <person name="Zhang Z."/>
            <person name="Ro D.K."/>
            <person name="Shang Y."/>
            <person name="Huang S."/>
            <person name="Yan J."/>
        </authorList>
    </citation>
    <scope>NUCLEOTIDE SEQUENCE [LARGE SCALE GENOMIC DNA]</scope>
    <source>
        <strain evidence="4">Ta-2019</strain>
    </source>
</reference>
<dbReference type="CDD" id="cd22159">
    <property type="entry name" value="F-box_AtTIR1-like"/>
    <property type="match status" value="1"/>
</dbReference>
<dbReference type="InterPro" id="IPR036047">
    <property type="entry name" value="F-box-like_dom_sf"/>
</dbReference>
<dbReference type="InterPro" id="IPR032675">
    <property type="entry name" value="LRR_dom_sf"/>
</dbReference>
<dbReference type="Pfam" id="PF18791">
    <property type="entry name" value="Transp_inhibit"/>
    <property type="match status" value="1"/>
</dbReference>
<dbReference type="Proteomes" id="UP000824469">
    <property type="component" value="Unassembled WGS sequence"/>
</dbReference>
<protein>
    <recommendedName>
        <fullName evidence="3">F-box domain-containing protein</fullName>
    </recommendedName>
</protein>
<dbReference type="PANTHER" id="PTHR16134:SF66">
    <property type="entry name" value="PROTEIN TRANSPORT INHIBITOR RESPONSE 1"/>
    <property type="match status" value="1"/>
</dbReference>
<evidence type="ECO:0000259" key="3">
    <source>
        <dbReference type="SMART" id="SM00256"/>
    </source>
</evidence>
<evidence type="ECO:0000313" key="4">
    <source>
        <dbReference type="EMBL" id="KAH9329352.1"/>
    </source>
</evidence>
<dbReference type="InterPro" id="IPR041101">
    <property type="entry name" value="Transp_inhibit"/>
</dbReference>
<evidence type="ECO:0000313" key="5">
    <source>
        <dbReference type="Proteomes" id="UP000824469"/>
    </source>
</evidence>
<dbReference type="AlphaFoldDB" id="A0AA38GV38"/>
<comment type="caution">
    <text evidence="4">The sequence shown here is derived from an EMBL/GenBank/DDBJ whole genome shotgun (WGS) entry which is preliminary data.</text>
</comment>
<dbReference type="GO" id="GO:0019005">
    <property type="term" value="C:SCF ubiquitin ligase complex"/>
    <property type="evidence" value="ECO:0007669"/>
    <property type="project" value="TreeGrafter"/>
</dbReference>
<dbReference type="OMA" id="FNMVPAG"/>
<feature type="domain" description="F-box" evidence="3">
    <location>
        <begin position="36"/>
        <end position="77"/>
    </location>
</feature>
<dbReference type="Pfam" id="PF18511">
    <property type="entry name" value="F-box_5"/>
    <property type="match status" value="1"/>
</dbReference>
<feature type="non-terminal residue" evidence="4">
    <location>
        <position position="1"/>
    </location>
</feature>
<dbReference type="PANTHER" id="PTHR16134">
    <property type="entry name" value="F-BOX/TPR REPEAT PROTEIN POF3"/>
    <property type="match status" value="1"/>
</dbReference>
<dbReference type="Pfam" id="PF13516">
    <property type="entry name" value="LRR_6"/>
    <property type="match status" value="1"/>
</dbReference>
<feature type="region of interest" description="Disordered" evidence="2">
    <location>
        <begin position="1"/>
        <end position="20"/>
    </location>
</feature>
<proteinExistence type="predicted"/>
<dbReference type="EMBL" id="JAHRHJ020000001">
    <property type="protein sequence ID" value="KAH9329352.1"/>
    <property type="molecule type" value="Genomic_DNA"/>
</dbReference>
<dbReference type="Gene3D" id="1.20.1280.50">
    <property type="match status" value="1"/>
</dbReference>
<dbReference type="GO" id="GO:0009734">
    <property type="term" value="P:auxin-activated signaling pathway"/>
    <property type="evidence" value="ECO:0007669"/>
    <property type="project" value="UniProtKB-KW"/>
</dbReference>
<organism evidence="4 5">
    <name type="scientific">Taxus chinensis</name>
    <name type="common">Chinese yew</name>
    <name type="synonym">Taxus wallichiana var. chinensis</name>
    <dbReference type="NCBI Taxonomy" id="29808"/>
    <lineage>
        <taxon>Eukaryota</taxon>
        <taxon>Viridiplantae</taxon>
        <taxon>Streptophyta</taxon>
        <taxon>Embryophyta</taxon>
        <taxon>Tracheophyta</taxon>
        <taxon>Spermatophyta</taxon>
        <taxon>Pinopsida</taxon>
        <taxon>Pinidae</taxon>
        <taxon>Conifers II</taxon>
        <taxon>Cupressales</taxon>
        <taxon>Taxaceae</taxon>
        <taxon>Taxus</taxon>
    </lineage>
</organism>